<feature type="region of interest" description="Disordered" evidence="1">
    <location>
        <begin position="175"/>
        <end position="224"/>
    </location>
</feature>
<comment type="caution">
    <text evidence="2">The sequence shown here is derived from an EMBL/GenBank/DDBJ whole genome shotgun (WGS) entry which is preliminary data.</text>
</comment>
<name>A0AAE1HCU5_9NEOP</name>
<feature type="compositionally biased region" description="Low complexity" evidence="1">
    <location>
        <begin position="432"/>
        <end position="452"/>
    </location>
</feature>
<sequence length="876" mass="97104">EGFNGNQFMAVDGNLLKLLNFSGSEIMNVLRLQNALRDQPVLNDEEIEEDLRCTEKLKAYVENIDLLNQSSLYEKRVMCNQVEKYEAAVALGCAEFVHKYRPSFFTNDKENKNPSPEKTQASKKPRGQRKRKTATTTPATRKSARHMTVPLPSQVLSSDAGSFHQTSAVGEISNNSLQATPRPGTPPLEQPATANVHVPPDSPSFSEASDFVSSPVGGTQSPPNLTRTKLMLSNQDRCELVNFQRASESTVNTSTSLQKSPTAHVPAPASPTRPLDFSCAQPLRLFSFSDCFADEESMSVISSSRVNIFEQAPDSSCNLNSVQASGDGSLYSSRSGVFHQPTAKVPVSPPPISGLLAPSSSLSFHQRQTTHVPVSAPSTSGLLARSSSSSSHQQQTTRVPVSAPSTSGLLARPSSSSSHQQQTTRVPVSAPSTSGLLARTSSSSSHQQQTTLVPASGPPNADILARLSSEVSVEEMRKLKPHLPSYDVNSILEARLVDGHVCCDYLKTLTETGYVGKKGRIWVMKCLAAYLYQERVNKSQNERVTMDMKEGMAKSFVLAYPKFAKSVRASDTEMPWSIVLDVRQPSGFLYYSCRPFMKKDRVRKSSKRNADDDDTSHLNENELIERLAVAYPGDSAAEKQVIFEGMKDTFSIRERERQEGKSIESFIEKYVHFASYNGEVIRAEMRLLRPEAQDMCRAFNKLMPAVLKLEPLKPIRLVLEDDVLKALMLISQHLPHDIPLSKRDTSGCAPKEENLVVVATPSDNIKDIIMNKRADAAANQDTVQPYLITVQNPVSKKIMETFLILDNKAVSLKVSTLLHGIDFLFSSYFIFNASYPFGWRNTFHFLQTCFYEIFEGKRDKVNNQEYLLLSKIYALQ</sequence>
<keyword evidence="3" id="KW-1185">Reference proteome</keyword>
<dbReference type="Proteomes" id="UP001219518">
    <property type="component" value="Unassembled WGS sequence"/>
</dbReference>
<accession>A0AAE1HCU5</accession>
<evidence type="ECO:0000313" key="3">
    <source>
        <dbReference type="Proteomes" id="UP001219518"/>
    </source>
</evidence>
<proteinExistence type="predicted"/>
<feature type="non-terminal residue" evidence="2">
    <location>
        <position position="876"/>
    </location>
</feature>
<gene>
    <name evidence="2" type="ORF">KUF71_007526</name>
</gene>
<dbReference type="EMBL" id="JAHWGI010000867">
    <property type="protein sequence ID" value="KAK3918075.1"/>
    <property type="molecule type" value="Genomic_DNA"/>
</dbReference>
<feature type="compositionally biased region" description="Polar residues" evidence="1">
    <location>
        <begin position="362"/>
        <end position="381"/>
    </location>
</feature>
<feature type="region of interest" description="Disordered" evidence="1">
    <location>
        <begin position="251"/>
        <end position="273"/>
    </location>
</feature>
<evidence type="ECO:0000256" key="1">
    <source>
        <dbReference type="SAM" id="MobiDB-lite"/>
    </source>
</evidence>
<dbReference type="AlphaFoldDB" id="A0AAE1HCU5"/>
<protein>
    <submittedName>
        <fullName evidence="2">Exodeoxyribonuclease 7 large subunit</fullName>
    </submittedName>
</protein>
<reference evidence="2" key="2">
    <citation type="journal article" date="2023" name="BMC Genomics">
        <title>Pest status, molecular evolution, and epigenetic factors derived from the genome assembly of Frankliniella fusca, a thysanopteran phytovirus vector.</title>
        <authorList>
            <person name="Catto M.A."/>
            <person name="Labadie P.E."/>
            <person name="Jacobson A.L."/>
            <person name="Kennedy G.G."/>
            <person name="Srinivasan R."/>
            <person name="Hunt B.G."/>
        </authorList>
    </citation>
    <scope>NUCLEOTIDE SEQUENCE</scope>
    <source>
        <strain evidence="2">PL_HMW_Pooled</strain>
    </source>
</reference>
<feature type="region of interest" description="Disordered" evidence="1">
    <location>
        <begin position="105"/>
        <end position="162"/>
    </location>
</feature>
<organism evidence="2 3">
    <name type="scientific">Frankliniella fusca</name>
    <dbReference type="NCBI Taxonomy" id="407009"/>
    <lineage>
        <taxon>Eukaryota</taxon>
        <taxon>Metazoa</taxon>
        <taxon>Ecdysozoa</taxon>
        <taxon>Arthropoda</taxon>
        <taxon>Hexapoda</taxon>
        <taxon>Insecta</taxon>
        <taxon>Pterygota</taxon>
        <taxon>Neoptera</taxon>
        <taxon>Paraneoptera</taxon>
        <taxon>Thysanoptera</taxon>
        <taxon>Terebrantia</taxon>
        <taxon>Thripoidea</taxon>
        <taxon>Thripidae</taxon>
        <taxon>Frankliniella</taxon>
    </lineage>
</organism>
<evidence type="ECO:0000313" key="2">
    <source>
        <dbReference type="EMBL" id="KAK3918075.1"/>
    </source>
</evidence>
<feature type="compositionally biased region" description="Polar residues" evidence="1">
    <location>
        <begin position="251"/>
        <end position="261"/>
    </location>
</feature>
<feature type="compositionally biased region" description="Polar residues" evidence="1">
    <location>
        <begin position="392"/>
        <end position="408"/>
    </location>
</feature>
<reference evidence="2" key="1">
    <citation type="submission" date="2021-07" db="EMBL/GenBank/DDBJ databases">
        <authorList>
            <person name="Catto M.A."/>
            <person name="Jacobson A."/>
            <person name="Kennedy G."/>
            <person name="Labadie P."/>
            <person name="Hunt B.G."/>
            <person name="Srinivasan R."/>
        </authorList>
    </citation>
    <scope>NUCLEOTIDE SEQUENCE</scope>
    <source>
        <strain evidence="2">PL_HMW_Pooled</strain>
        <tissue evidence="2">Head</tissue>
    </source>
</reference>
<feature type="compositionally biased region" description="Basic residues" evidence="1">
    <location>
        <begin position="121"/>
        <end position="133"/>
    </location>
</feature>
<feature type="region of interest" description="Disordered" evidence="1">
    <location>
        <begin position="362"/>
        <end position="461"/>
    </location>
</feature>